<gene>
    <name evidence="1" type="ORF">PGTUg99_010444</name>
</gene>
<proteinExistence type="predicted"/>
<name>A0A5B0RTD0_PUCGR</name>
<dbReference type="Proteomes" id="UP000325313">
    <property type="component" value="Unassembled WGS sequence"/>
</dbReference>
<dbReference type="AlphaFoldDB" id="A0A5B0RTD0"/>
<sequence length="138" mass="15160">MPSTTLIDQPDEINNPIYYQHHSNYQTDSYNNSDLKENLDNLAILNTSGGDFNVDSNRLDEFNDSGCFDSFNDDGGFDDQSYFEDSSGSFDDRFANGGFDDGGFDNGSFDNGSFDDGGFDGGGFENGSFDDGYGSTYY</sequence>
<evidence type="ECO:0000313" key="2">
    <source>
        <dbReference type="Proteomes" id="UP000325313"/>
    </source>
</evidence>
<dbReference type="EMBL" id="VDEP01000140">
    <property type="protein sequence ID" value="KAA1128598.1"/>
    <property type="molecule type" value="Genomic_DNA"/>
</dbReference>
<evidence type="ECO:0000313" key="1">
    <source>
        <dbReference type="EMBL" id="KAA1128598.1"/>
    </source>
</evidence>
<reference evidence="1 2" key="1">
    <citation type="submission" date="2019-05" db="EMBL/GenBank/DDBJ databases">
        <title>Emergence of the Ug99 lineage of the wheat stem rust pathogen through somatic hybridization.</title>
        <authorList>
            <person name="Li F."/>
            <person name="Upadhyaya N.M."/>
            <person name="Sperschneider J."/>
            <person name="Matny O."/>
            <person name="Nguyen-Phuc H."/>
            <person name="Mago R."/>
            <person name="Raley C."/>
            <person name="Miller M.E."/>
            <person name="Silverstein K.A.T."/>
            <person name="Henningsen E."/>
            <person name="Hirsch C.D."/>
            <person name="Visser B."/>
            <person name="Pretorius Z.A."/>
            <person name="Steffenson B.J."/>
            <person name="Schwessinger B."/>
            <person name="Dodds P.N."/>
            <person name="Figueroa M."/>
        </authorList>
    </citation>
    <scope>NUCLEOTIDE SEQUENCE [LARGE SCALE GENOMIC DNA]</scope>
    <source>
        <strain evidence="1 2">Ug99</strain>
    </source>
</reference>
<comment type="caution">
    <text evidence="1">The sequence shown here is derived from an EMBL/GenBank/DDBJ whole genome shotgun (WGS) entry which is preliminary data.</text>
</comment>
<accession>A0A5B0RTD0</accession>
<organism evidence="1 2">
    <name type="scientific">Puccinia graminis f. sp. tritici</name>
    <dbReference type="NCBI Taxonomy" id="56615"/>
    <lineage>
        <taxon>Eukaryota</taxon>
        <taxon>Fungi</taxon>
        <taxon>Dikarya</taxon>
        <taxon>Basidiomycota</taxon>
        <taxon>Pucciniomycotina</taxon>
        <taxon>Pucciniomycetes</taxon>
        <taxon>Pucciniales</taxon>
        <taxon>Pucciniaceae</taxon>
        <taxon>Puccinia</taxon>
    </lineage>
</organism>
<protein>
    <submittedName>
        <fullName evidence="1">Uncharacterized protein</fullName>
    </submittedName>
</protein>